<dbReference type="Proteomes" id="UP000184050">
    <property type="component" value="Unassembled WGS sequence"/>
</dbReference>
<dbReference type="Gene3D" id="3.40.630.30">
    <property type="match status" value="1"/>
</dbReference>
<dbReference type="PANTHER" id="PTHR41368:SF1">
    <property type="entry name" value="PROTEIN YGHO"/>
    <property type="match status" value="1"/>
</dbReference>
<reference evidence="1 2" key="1">
    <citation type="submission" date="2016-11" db="EMBL/GenBank/DDBJ databases">
        <authorList>
            <person name="Jaros S."/>
            <person name="Januszkiewicz K."/>
            <person name="Wedrychowicz H."/>
        </authorList>
    </citation>
    <scope>NUCLEOTIDE SEQUENCE [LARGE SCALE GENOMIC DNA]</scope>
    <source>
        <strain evidence="1 2">DSM 27063</strain>
    </source>
</reference>
<protein>
    <recommendedName>
        <fullName evidence="3">N-acetyltransferase domain-containing protein</fullName>
    </recommendedName>
</protein>
<keyword evidence="2" id="KW-1185">Reference proteome</keyword>
<sequence>MNVVQVTGKNLITQFHEVPQIIFKNDPNYTPQLRPMIENTFNPQKNNKFKKGDACRWLVKKQGEFVGRIAAFYDSDYYEGYNQPTGCIGFFECINDKEAAFFLFDTARKWLHKNGMEAMDGPVNFGENFFYWGLLIDGFQPQTFGMQYHPPYYRELFEDYGFKIFYKQLSYSMDVTNPDLPDRFWKIAGWVAKKKEYSFEHFTFRNQEKFISDFIEIHRQAWSDHGNYKPVRFSQLKNMIQDARLILDEEFIWFVYHNNKPIAFFMMIPDLNQIIRKLKTGKINILNLLKLLYYRKTNTITRCRVIVLGVVPKFQRLGIESGIFYHLKKVMLRKSWYNDMEMSWVGDFNPKMNALFKSFGAQQTLTHATMRYLFNREKEFERAPVIN</sequence>
<accession>A0A1M6KSW7</accession>
<dbReference type="RefSeq" id="WP_073171072.1">
    <property type="nucleotide sequence ID" value="NZ_FQZE01000024.1"/>
</dbReference>
<dbReference type="PANTHER" id="PTHR41368">
    <property type="entry name" value="PROTEIN YGHO"/>
    <property type="match status" value="1"/>
</dbReference>
<proteinExistence type="predicted"/>
<dbReference type="STRING" id="1168035.SAMN05444280_12443"/>
<dbReference type="InterPro" id="IPR016181">
    <property type="entry name" value="Acyl_CoA_acyltransferase"/>
</dbReference>
<name>A0A1M6KSW7_9BACT</name>
<evidence type="ECO:0000313" key="1">
    <source>
        <dbReference type="EMBL" id="SHJ61974.1"/>
    </source>
</evidence>
<gene>
    <name evidence="1" type="ORF">SAMN05444280_12443</name>
</gene>
<evidence type="ECO:0000313" key="2">
    <source>
        <dbReference type="Proteomes" id="UP000184050"/>
    </source>
</evidence>
<dbReference type="EMBL" id="FQZE01000024">
    <property type="protein sequence ID" value="SHJ61974.1"/>
    <property type="molecule type" value="Genomic_DNA"/>
</dbReference>
<dbReference type="OrthoDB" id="9806005at2"/>
<evidence type="ECO:0008006" key="3">
    <source>
        <dbReference type="Google" id="ProtNLM"/>
    </source>
</evidence>
<organism evidence="1 2">
    <name type="scientific">Tangfeifania diversioriginum</name>
    <dbReference type="NCBI Taxonomy" id="1168035"/>
    <lineage>
        <taxon>Bacteria</taxon>
        <taxon>Pseudomonadati</taxon>
        <taxon>Bacteroidota</taxon>
        <taxon>Bacteroidia</taxon>
        <taxon>Marinilabiliales</taxon>
        <taxon>Prolixibacteraceae</taxon>
        <taxon>Tangfeifania</taxon>
    </lineage>
</organism>
<dbReference type="InterPro" id="IPR039968">
    <property type="entry name" value="BcerS-like"/>
</dbReference>
<dbReference type="AlphaFoldDB" id="A0A1M6KSW7"/>
<dbReference type="SUPFAM" id="SSF55729">
    <property type="entry name" value="Acyl-CoA N-acyltransferases (Nat)"/>
    <property type="match status" value="1"/>
</dbReference>